<sequence length="91" mass="9674">MSNIEATASFYISQVCSANGRCVHALSKPGIFGVKHECMQKHPWEVVEALNEDGCNAARIPRSMGRGVVFQEGTMTLTGFVPDGAVNSSSG</sequence>
<gene>
    <name evidence="1" type="ORF">UT23_C0012G0018</name>
</gene>
<protein>
    <submittedName>
        <fullName evidence="1">Uncharacterized protein</fullName>
    </submittedName>
</protein>
<dbReference type="EMBL" id="LBWA01000012">
    <property type="protein sequence ID" value="KKQ97408.1"/>
    <property type="molecule type" value="Genomic_DNA"/>
</dbReference>
<name>A0A0G0LZQ0_9BACT</name>
<evidence type="ECO:0000313" key="2">
    <source>
        <dbReference type="Proteomes" id="UP000034325"/>
    </source>
</evidence>
<accession>A0A0G0LZQ0</accession>
<dbReference type="AlphaFoldDB" id="A0A0G0LZQ0"/>
<reference evidence="1 2" key="1">
    <citation type="journal article" date="2015" name="Nature">
        <title>rRNA introns, odd ribosomes, and small enigmatic genomes across a large radiation of phyla.</title>
        <authorList>
            <person name="Brown C.T."/>
            <person name="Hug L.A."/>
            <person name="Thomas B.C."/>
            <person name="Sharon I."/>
            <person name="Castelle C.J."/>
            <person name="Singh A."/>
            <person name="Wilkins M.J."/>
            <person name="Williams K.H."/>
            <person name="Banfield J.F."/>
        </authorList>
    </citation>
    <scope>NUCLEOTIDE SEQUENCE [LARGE SCALE GENOMIC DNA]</scope>
</reference>
<evidence type="ECO:0000313" key="1">
    <source>
        <dbReference type="EMBL" id="KKQ97408.1"/>
    </source>
</evidence>
<comment type="caution">
    <text evidence="1">The sequence shown here is derived from an EMBL/GenBank/DDBJ whole genome shotgun (WGS) entry which is preliminary data.</text>
</comment>
<proteinExistence type="predicted"/>
<organism evidence="1 2">
    <name type="scientific">Candidatus Woesebacteria bacterium GW2011_GWA1_39_12</name>
    <dbReference type="NCBI Taxonomy" id="1618549"/>
    <lineage>
        <taxon>Bacteria</taxon>
        <taxon>Candidatus Woeseibacteriota</taxon>
    </lineage>
</organism>
<dbReference type="Proteomes" id="UP000034325">
    <property type="component" value="Unassembled WGS sequence"/>
</dbReference>